<comment type="function">
    <text evidence="6">Specifically methylates the pseudouridine at position 1915 (m3Psi1915) in 23S rRNA.</text>
</comment>
<dbReference type="GO" id="GO:0070038">
    <property type="term" value="F:rRNA (pseudouridine-N3-)-methyltransferase activity"/>
    <property type="evidence" value="ECO:0007669"/>
    <property type="project" value="UniProtKB-UniRule"/>
</dbReference>
<evidence type="ECO:0000256" key="4">
    <source>
        <dbReference type="ARBA" id="ARBA00022691"/>
    </source>
</evidence>
<evidence type="ECO:0000256" key="3">
    <source>
        <dbReference type="ARBA" id="ARBA00022679"/>
    </source>
</evidence>
<comment type="subcellular location">
    <subcellularLocation>
        <location evidence="6">Cytoplasm</location>
    </subcellularLocation>
</comment>
<dbReference type="NCBIfam" id="NF000985">
    <property type="entry name" value="PRK00103.1-3"/>
    <property type="match status" value="1"/>
</dbReference>
<keyword evidence="3 6" id="KW-0808">Transferase</keyword>
<keyword evidence="2 6" id="KW-0489">Methyltransferase</keyword>
<gene>
    <name evidence="6" type="primary">rlmH</name>
    <name evidence="7" type="ORF">SAMN04488123_102415</name>
</gene>
<dbReference type="EC" id="2.1.1.177" evidence="6"/>
<dbReference type="Gene3D" id="3.40.1280.10">
    <property type="match status" value="1"/>
</dbReference>
<dbReference type="InterPro" id="IPR003742">
    <property type="entry name" value="RlmH-like"/>
</dbReference>
<accession>A0A1G8L0B0</accession>
<dbReference type="InterPro" id="IPR029026">
    <property type="entry name" value="tRNA_m1G_MTases_N"/>
</dbReference>
<keyword evidence="1 6" id="KW-0698">rRNA processing</keyword>
<sequence length="171" mass="19844">MWITFVDKGSGRMNIQLLVVGKCKEKYLLAGIEEYEKRLKKDVKFSMTEVADERAPERFSEKEAQQVMKKEGERLWQHVKPQSYVIALDRKGKMFSSEEMASHIDQLALHGRSHLTFIIGGSLGLSDDVLQQADLRWSFSTLTFPHQLMRLMVVEQIYRALQIQKGTPYHK</sequence>
<name>A0A1G8L0B0_9BACI</name>
<dbReference type="AlphaFoldDB" id="A0A1G8L0B0"/>
<organism evidence="7 8">
    <name type="scientific">Natribacillus halophilus</name>
    <dbReference type="NCBI Taxonomy" id="549003"/>
    <lineage>
        <taxon>Bacteria</taxon>
        <taxon>Bacillati</taxon>
        <taxon>Bacillota</taxon>
        <taxon>Bacilli</taxon>
        <taxon>Bacillales</taxon>
        <taxon>Bacillaceae</taxon>
        <taxon>Natribacillus</taxon>
    </lineage>
</organism>
<dbReference type="EMBL" id="FNEN01000002">
    <property type="protein sequence ID" value="SDI49165.1"/>
    <property type="molecule type" value="Genomic_DNA"/>
</dbReference>
<comment type="catalytic activity">
    <reaction evidence="6">
        <text>pseudouridine(1915) in 23S rRNA + S-adenosyl-L-methionine = N(3)-methylpseudouridine(1915) in 23S rRNA + S-adenosyl-L-homocysteine + H(+)</text>
        <dbReference type="Rhea" id="RHEA:42752"/>
        <dbReference type="Rhea" id="RHEA-COMP:10221"/>
        <dbReference type="Rhea" id="RHEA-COMP:10222"/>
        <dbReference type="ChEBI" id="CHEBI:15378"/>
        <dbReference type="ChEBI" id="CHEBI:57856"/>
        <dbReference type="ChEBI" id="CHEBI:59789"/>
        <dbReference type="ChEBI" id="CHEBI:65314"/>
        <dbReference type="ChEBI" id="CHEBI:74486"/>
        <dbReference type="EC" id="2.1.1.177"/>
    </reaction>
</comment>
<evidence type="ECO:0000313" key="7">
    <source>
        <dbReference type="EMBL" id="SDI49165.1"/>
    </source>
</evidence>
<dbReference type="InterPro" id="IPR029028">
    <property type="entry name" value="Alpha/beta_knot_MTases"/>
</dbReference>
<comment type="similarity">
    <text evidence="5 6">Belongs to the RNA methyltransferase RlmH family.</text>
</comment>
<keyword evidence="4 6" id="KW-0949">S-adenosyl-L-methionine</keyword>
<feature type="binding site" evidence="6">
    <location>
        <begin position="139"/>
        <end position="144"/>
    </location>
    <ligand>
        <name>S-adenosyl-L-methionine</name>
        <dbReference type="ChEBI" id="CHEBI:59789"/>
    </ligand>
</feature>
<reference evidence="7 8" key="1">
    <citation type="submission" date="2016-10" db="EMBL/GenBank/DDBJ databases">
        <authorList>
            <person name="de Groot N.N."/>
        </authorList>
    </citation>
    <scope>NUCLEOTIDE SEQUENCE [LARGE SCALE GENOMIC DNA]</scope>
    <source>
        <strain evidence="7 8">DSM 21771</strain>
    </source>
</reference>
<evidence type="ECO:0000313" key="8">
    <source>
        <dbReference type="Proteomes" id="UP000198853"/>
    </source>
</evidence>
<dbReference type="PANTHER" id="PTHR33603">
    <property type="entry name" value="METHYLTRANSFERASE"/>
    <property type="match status" value="1"/>
</dbReference>
<dbReference type="Pfam" id="PF02590">
    <property type="entry name" value="SPOUT_MTase"/>
    <property type="match status" value="1"/>
</dbReference>
<dbReference type="PIRSF" id="PIRSF004505">
    <property type="entry name" value="MT_bac"/>
    <property type="match status" value="1"/>
</dbReference>
<feature type="binding site" evidence="6">
    <location>
        <position position="120"/>
    </location>
    <ligand>
        <name>S-adenosyl-L-methionine</name>
        <dbReference type="ChEBI" id="CHEBI:59789"/>
    </ligand>
</feature>
<dbReference type="GO" id="GO:0005737">
    <property type="term" value="C:cytoplasm"/>
    <property type="evidence" value="ECO:0007669"/>
    <property type="project" value="UniProtKB-SubCell"/>
</dbReference>
<evidence type="ECO:0000256" key="2">
    <source>
        <dbReference type="ARBA" id="ARBA00022603"/>
    </source>
</evidence>
<dbReference type="PANTHER" id="PTHR33603:SF1">
    <property type="entry name" value="RIBOSOMAL RNA LARGE SUBUNIT METHYLTRANSFERASE H"/>
    <property type="match status" value="1"/>
</dbReference>
<dbReference type="CDD" id="cd18081">
    <property type="entry name" value="RlmH-like"/>
    <property type="match status" value="1"/>
</dbReference>
<dbReference type="NCBIfam" id="TIGR00246">
    <property type="entry name" value="tRNA_RlmH_YbeA"/>
    <property type="match status" value="1"/>
</dbReference>
<keyword evidence="6" id="KW-0963">Cytoplasm</keyword>
<protein>
    <recommendedName>
        <fullName evidence="6">Ribosomal RNA large subunit methyltransferase H</fullName>
        <ecNumber evidence="6">2.1.1.177</ecNumber>
    </recommendedName>
    <alternativeName>
        <fullName evidence="6">23S rRNA (pseudouridine1915-N3)-methyltransferase</fullName>
    </alternativeName>
    <alternativeName>
        <fullName evidence="6">23S rRNA m3Psi1915 methyltransferase</fullName>
    </alternativeName>
    <alternativeName>
        <fullName evidence="6">rRNA (pseudouridine-N3-)-methyltransferase RlmH</fullName>
    </alternativeName>
</protein>
<evidence type="ECO:0000256" key="1">
    <source>
        <dbReference type="ARBA" id="ARBA00022552"/>
    </source>
</evidence>
<evidence type="ECO:0000256" key="5">
    <source>
        <dbReference type="ARBA" id="ARBA00038303"/>
    </source>
</evidence>
<comment type="subunit">
    <text evidence="6">Homodimer.</text>
</comment>
<evidence type="ECO:0000256" key="6">
    <source>
        <dbReference type="HAMAP-Rule" id="MF_00658"/>
    </source>
</evidence>
<feature type="binding site" evidence="6">
    <location>
        <position position="88"/>
    </location>
    <ligand>
        <name>S-adenosyl-L-methionine</name>
        <dbReference type="ChEBI" id="CHEBI:59789"/>
    </ligand>
</feature>
<keyword evidence="8" id="KW-1185">Reference proteome</keyword>
<dbReference type="HAMAP" id="MF_00658">
    <property type="entry name" value="23SrRNA_methyltr_H"/>
    <property type="match status" value="1"/>
</dbReference>
<proteinExistence type="inferred from homology"/>
<dbReference type="Proteomes" id="UP000198853">
    <property type="component" value="Unassembled WGS sequence"/>
</dbReference>
<dbReference type="NCBIfam" id="NF000986">
    <property type="entry name" value="PRK00103.1-4"/>
    <property type="match status" value="1"/>
</dbReference>
<dbReference type="SUPFAM" id="SSF75217">
    <property type="entry name" value="alpha/beta knot"/>
    <property type="match status" value="1"/>
</dbReference>